<keyword evidence="4" id="KW-1185">Reference proteome</keyword>
<dbReference type="EMBL" id="PECK01000002">
    <property type="protein sequence ID" value="TDZ97488.1"/>
    <property type="molecule type" value="Genomic_DNA"/>
</dbReference>
<dbReference type="NCBIfam" id="TIGR03083">
    <property type="entry name" value="maleylpyruvate isomerase family mycothiol-dependent enzyme"/>
    <property type="match status" value="1"/>
</dbReference>
<reference evidence="4 5" key="1">
    <citation type="journal article" date="2019" name="Sci. Rep.">
        <title>Extended insight into the Mycobacterium chelonae-abscessus complex through whole genome sequencing of Mycobacterium salmoniphilum outbreak and Mycobacterium salmoniphilum-like strains.</title>
        <authorList>
            <person name="Behra P.R.K."/>
            <person name="Das S."/>
            <person name="Pettersson B.M.F."/>
            <person name="Shirreff L."/>
            <person name="DuCote T."/>
            <person name="Jacobsson K.G."/>
            <person name="Ennis D.G."/>
            <person name="Kirsebom L.A."/>
        </authorList>
    </citation>
    <scope>NUCLEOTIDE SEQUENCE [LARGE SCALE GENOMIC DNA]</scope>
    <source>
        <strain evidence="3 4">CCUG 60883</strain>
        <strain evidence="2 5">CCUG 60885</strain>
    </source>
</reference>
<dbReference type="InterPro" id="IPR024344">
    <property type="entry name" value="MDMPI_metal-binding"/>
</dbReference>
<evidence type="ECO:0000313" key="4">
    <source>
        <dbReference type="Proteomes" id="UP000294844"/>
    </source>
</evidence>
<comment type="caution">
    <text evidence="2">The sequence shown here is derived from an EMBL/GenBank/DDBJ whole genome shotgun (WGS) entry which is preliminary data.</text>
</comment>
<dbReference type="AlphaFoldDB" id="A0A4R8SJQ6"/>
<evidence type="ECO:0000313" key="2">
    <source>
        <dbReference type="EMBL" id="TDZ97488.1"/>
    </source>
</evidence>
<dbReference type="Pfam" id="PF11716">
    <property type="entry name" value="MDMPI_N"/>
    <property type="match status" value="1"/>
</dbReference>
<dbReference type="GO" id="GO:0046872">
    <property type="term" value="F:metal ion binding"/>
    <property type="evidence" value="ECO:0007669"/>
    <property type="project" value="InterPro"/>
</dbReference>
<feature type="domain" description="Mycothiol-dependent maleylpyruvate isomerase metal-binding" evidence="1">
    <location>
        <begin position="13"/>
        <end position="90"/>
    </location>
</feature>
<organism evidence="2 5">
    <name type="scientific">Mycobacteroides salmoniphilum</name>
    <dbReference type="NCBI Taxonomy" id="404941"/>
    <lineage>
        <taxon>Bacteria</taxon>
        <taxon>Bacillati</taxon>
        <taxon>Actinomycetota</taxon>
        <taxon>Actinomycetes</taxon>
        <taxon>Mycobacteriales</taxon>
        <taxon>Mycobacteriaceae</taxon>
        <taxon>Mycobacteroides</taxon>
    </lineage>
</organism>
<gene>
    <name evidence="3" type="ORF">CCUG60883_04255</name>
    <name evidence="2" type="ORF">CCUG60885_01035</name>
</gene>
<dbReference type="SUPFAM" id="SSF109854">
    <property type="entry name" value="DinB/YfiT-like putative metalloenzymes"/>
    <property type="match status" value="1"/>
</dbReference>
<evidence type="ECO:0000313" key="5">
    <source>
        <dbReference type="Proteomes" id="UP000295685"/>
    </source>
</evidence>
<evidence type="ECO:0000259" key="1">
    <source>
        <dbReference type="Pfam" id="PF11716"/>
    </source>
</evidence>
<dbReference type="Gene3D" id="1.20.120.450">
    <property type="entry name" value="dinb family like domain"/>
    <property type="match status" value="1"/>
</dbReference>
<dbReference type="OrthoDB" id="5178565at2"/>
<dbReference type="InterPro" id="IPR017517">
    <property type="entry name" value="Maleyloyr_isom"/>
</dbReference>
<dbReference type="Proteomes" id="UP000295685">
    <property type="component" value="Unassembled WGS sequence"/>
</dbReference>
<protein>
    <recommendedName>
        <fullName evidence="1">Mycothiol-dependent maleylpyruvate isomerase metal-binding domain-containing protein</fullName>
    </recommendedName>
</protein>
<accession>A0A4R8SJQ6</accession>
<dbReference type="RefSeq" id="WP_134145085.1">
    <property type="nucleotide sequence ID" value="NZ_PECK01000002.1"/>
</dbReference>
<sequence length="219" mass="23753">MSAADILRGNDLRFLDAAQDLTMEEWLRPSLCTEWSNHEVLAHLVVGRSASVRDITAGMIRQRSFDRENTHAAKTLAADHAPAELLSDYRVFIDQPIGIGKVFPRTLLLGDHVVHELDILFALERTSSIPAETLIKVLNTQVGLPNPFVPAYFTARGLRLRATDAHWAHGKSGPVVQGPAAALTSVLAGRPKMLAHLRGDGTAVLAERLGARAGAPPPR</sequence>
<name>A0A4R8SJQ6_9MYCO</name>
<dbReference type="EMBL" id="PECM01000010">
    <property type="protein sequence ID" value="TEA01718.1"/>
    <property type="molecule type" value="Genomic_DNA"/>
</dbReference>
<dbReference type="Proteomes" id="UP000294844">
    <property type="component" value="Unassembled WGS sequence"/>
</dbReference>
<proteinExistence type="predicted"/>
<dbReference type="InterPro" id="IPR034660">
    <property type="entry name" value="DinB/YfiT-like"/>
</dbReference>
<evidence type="ECO:0000313" key="3">
    <source>
        <dbReference type="EMBL" id="TEA01718.1"/>
    </source>
</evidence>